<evidence type="ECO:0000313" key="2">
    <source>
        <dbReference type="EMBL" id="QDE39778.1"/>
    </source>
</evidence>
<evidence type="ECO:0000313" key="3">
    <source>
        <dbReference type="Proteomes" id="UP000316093"/>
    </source>
</evidence>
<gene>
    <name evidence="2" type="ORF">FIV34_11460</name>
</gene>
<dbReference type="Proteomes" id="UP000316093">
    <property type="component" value="Chromosome"/>
</dbReference>
<dbReference type="OrthoDB" id="4146344at2"/>
<dbReference type="EMBL" id="CP041046">
    <property type="protein sequence ID" value="QDE39778.1"/>
    <property type="molecule type" value="Genomic_DNA"/>
</dbReference>
<feature type="domain" description="Putative DNA-binding" evidence="1">
    <location>
        <begin position="13"/>
        <end position="96"/>
    </location>
</feature>
<dbReference type="KEGG" id="lpy:FIV34_11460"/>
<sequence>MPDVRCSVTLDDFQASFMDALWREGDDFAPARSPAFAVYRNTVMNGCIDTLEANYPAVACLTGRDWFRAAAAQYAQAFPLADARMVLYGSSFAAFLESFEAAADLVYLADVARVDRGWTESFVAADAVPLDAAALRLISPDALAATVLRVHPATRVVVSPYPVASIWQASRVGDPVEADLAWIPEAVLVTRCDNTVTGTTVDPAAAPFLEACARGATLEDAASQTAERFPDTRLDLLFADLLQAGAFAA</sequence>
<dbReference type="AlphaFoldDB" id="A0A4Y5Z6A3"/>
<protein>
    <submittedName>
        <fullName evidence="2">DUF2063 domain-containing protein</fullName>
    </submittedName>
</protein>
<keyword evidence="3" id="KW-1185">Reference proteome</keyword>
<dbReference type="InterPro" id="IPR018640">
    <property type="entry name" value="DUF2063"/>
</dbReference>
<dbReference type="Pfam" id="PF09836">
    <property type="entry name" value="DUF2063"/>
    <property type="match status" value="1"/>
</dbReference>
<evidence type="ECO:0000259" key="1">
    <source>
        <dbReference type="Pfam" id="PF09836"/>
    </source>
</evidence>
<accession>A0A4Y5Z6A3</accession>
<reference evidence="2 3" key="1">
    <citation type="submission" date="2019-06" db="EMBL/GenBank/DDBJ databases">
        <title>A complete genome sequence for Luteibacter pinisoli MAH-14.</title>
        <authorList>
            <person name="Baltrus D.A."/>
        </authorList>
    </citation>
    <scope>NUCLEOTIDE SEQUENCE [LARGE SCALE GENOMIC DNA]</scope>
    <source>
        <strain evidence="2 3">MAH-14</strain>
    </source>
</reference>
<organism evidence="2 3">
    <name type="scientific">Luteibacter pinisoli</name>
    <dbReference type="NCBI Taxonomy" id="2589080"/>
    <lineage>
        <taxon>Bacteria</taxon>
        <taxon>Pseudomonadati</taxon>
        <taxon>Pseudomonadota</taxon>
        <taxon>Gammaproteobacteria</taxon>
        <taxon>Lysobacterales</taxon>
        <taxon>Rhodanobacteraceae</taxon>
        <taxon>Luteibacter</taxon>
    </lineage>
</organism>
<name>A0A4Y5Z6A3_9GAMM</name>
<proteinExistence type="predicted"/>